<name>A0A381QU60_9ZZZZ</name>
<dbReference type="AlphaFoldDB" id="A0A381QU60"/>
<dbReference type="PRINTS" id="PR00090">
    <property type="entry name" value="RNGDIOXGNASE"/>
</dbReference>
<dbReference type="InterPro" id="IPR015879">
    <property type="entry name" value="Ring_hydroxy_dOase_asu_C_dom"/>
</dbReference>
<dbReference type="EMBL" id="UINC01001509">
    <property type="protein sequence ID" value="SUZ82484.1"/>
    <property type="molecule type" value="Genomic_DNA"/>
</dbReference>
<dbReference type="GO" id="GO:0016491">
    <property type="term" value="F:oxidoreductase activity"/>
    <property type="evidence" value="ECO:0007669"/>
    <property type="project" value="UniProtKB-KW"/>
</dbReference>
<feature type="domain" description="Rieske" evidence="7">
    <location>
        <begin position="46"/>
        <end position="153"/>
    </location>
</feature>
<comment type="cofactor">
    <cofactor evidence="1">
        <name>Fe cation</name>
        <dbReference type="ChEBI" id="CHEBI:24875"/>
    </cofactor>
</comment>
<dbReference type="Gene3D" id="2.102.10.10">
    <property type="entry name" value="Rieske [2Fe-2S] iron-sulphur domain"/>
    <property type="match status" value="1"/>
</dbReference>
<dbReference type="InterPro" id="IPR001663">
    <property type="entry name" value="Rng_hydr_dOase-A"/>
</dbReference>
<dbReference type="InterPro" id="IPR036922">
    <property type="entry name" value="Rieske_2Fe-2S_sf"/>
</dbReference>
<keyword evidence="3" id="KW-0479">Metal-binding</keyword>
<evidence type="ECO:0000256" key="1">
    <source>
        <dbReference type="ARBA" id="ARBA00001962"/>
    </source>
</evidence>
<sequence length="378" mass="43080">VENKPLSKFKLFPLQDIQPSLHRRDYLDQSVMEAELKAIWYAQWIHVCREEKILKPGDYSIVALGTQRVIVTRNNEGELRAFHNTCRHRGSELCSQPVGSFTGGRIVCPYHKWSYDLDGNLKTTPFLEQSKTETENLGLYPINSVAWGGNIYINLANKPTTLLGENADPNFTILDNWPLETLQLAHSHRYELACNWKIFWENYFECYHCPGTHPELCEIVPLYKQNLATETIDPTANIPDAVAEGVESWTTDSKAVAPIFSSLSPEEITIGHTYLTLLPNQFIAAHSDYVRQVSIKPLTPDTTEVICEWLFSPEAMDDPTFDPQRAIDFGNLILKQDAQVCEINQRGLSALPHRHGHLSPQEQDVLNFHQWYQGLMST</sequence>
<dbReference type="Pfam" id="PF00355">
    <property type="entry name" value="Rieske"/>
    <property type="match status" value="1"/>
</dbReference>
<keyword evidence="5" id="KW-0408">Iron</keyword>
<dbReference type="SUPFAM" id="SSF50022">
    <property type="entry name" value="ISP domain"/>
    <property type="match status" value="1"/>
</dbReference>
<dbReference type="GO" id="GO:0005506">
    <property type="term" value="F:iron ion binding"/>
    <property type="evidence" value="ECO:0007669"/>
    <property type="project" value="InterPro"/>
</dbReference>
<evidence type="ECO:0000259" key="7">
    <source>
        <dbReference type="PROSITE" id="PS51296"/>
    </source>
</evidence>
<keyword evidence="4" id="KW-0560">Oxidoreductase</keyword>
<evidence type="ECO:0000256" key="3">
    <source>
        <dbReference type="ARBA" id="ARBA00022723"/>
    </source>
</evidence>
<gene>
    <name evidence="8" type="ORF">METZ01_LOCUS35338</name>
</gene>
<organism evidence="8">
    <name type="scientific">marine metagenome</name>
    <dbReference type="NCBI Taxonomy" id="408172"/>
    <lineage>
        <taxon>unclassified sequences</taxon>
        <taxon>metagenomes</taxon>
        <taxon>ecological metagenomes</taxon>
    </lineage>
</organism>
<dbReference type="Pfam" id="PF00848">
    <property type="entry name" value="Ring_hydroxyl_A"/>
    <property type="match status" value="1"/>
</dbReference>
<dbReference type="InterPro" id="IPR017941">
    <property type="entry name" value="Rieske_2Fe-2S"/>
</dbReference>
<evidence type="ECO:0000313" key="8">
    <source>
        <dbReference type="EMBL" id="SUZ82484.1"/>
    </source>
</evidence>
<evidence type="ECO:0000256" key="5">
    <source>
        <dbReference type="ARBA" id="ARBA00023004"/>
    </source>
</evidence>
<keyword evidence="6" id="KW-0411">Iron-sulfur</keyword>
<evidence type="ECO:0000256" key="2">
    <source>
        <dbReference type="ARBA" id="ARBA00022714"/>
    </source>
</evidence>
<reference evidence="8" key="1">
    <citation type="submission" date="2018-05" db="EMBL/GenBank/DDBJ databases">
        <authorList>
            <person name="Lanie J.A."/>
            <person name="Ng W.-L."/>
            <person name="Kazmierczak K.M."/>
            <person name="Andrzejewski T.M."/>
            <person name="Davidsen T.M."/>
            <person name="Wayne K.J."/>
            <person name="Tettelin H."/>
            <person name="Glass J.I."/>
            <person name="Rusch D."/>
            <person name="Podicherti R."/>
            <person name="Tsui H.-C.T."/>
            <person name="Winkler M.E."/>
        </authorList>
    </citation>
    <scope>NUCLEOTIDE SEQUENCE</scope>
</reference>
<keyword evidence="2" id="KW-0001">2Fe-2S</keyword>
<evidence type="ECO:0000256" key="4">
    <source>
        <dbReference type="ARBA" id="ARBA00023002"/>
    </source>
</evidence>
<dbReference type="SUPFAM" id="SSF55961">
    <property type="entry name" value="Bet v1-like"/>
    <property type="match status" value="1"/>
</dbReference>
<protein>
    <recommendedName>
        <fullName evidence="7">Rieske domain-containing protein</fullName>
    </recommendedName>
</protein>
<dbReference type="PANTHER" id="PTHR43756">
    <property type="entry name" value="CHOLINE MONOOXYGENASE, CHLOROPLASTIC"/>
    <property type="match status" value="1"/>
</dbReference>
<dbReference type="CDD" id="cd03469">
    <property type="entry name" value="Rieske_RO_Alpha_N"/>
    <property type="match status" value="1"/>
</dbReference>
<evidence type="ECO:0000256" key="6">
    <source>
        <dbReference type="ARBA" id="ARBA00023014"/>
    </source>
</evidence>
<dbReference type="PANTHER" id="PTHR43756:SF5">
    <property type="entry name" value="CHOLINE MONOOXYGENASE, CHLOROPLASTIC"/>
    <property type="match status" value="1"/>
</dbReference>
<proteinExistence type="predicted"/>
<accession>A0A381QU60</accession>
<dbReference type="Gene3D" id="3.90.380.10">
    <property type="entry name" value="Naphthalene 1,2-dioxygenase Alpha Subunit, Chain A, domain 1"/>
    <property type="match status" value="1"/>
</dbReference>
<dbReference type="PROSITE" id="PS51296">
    <property type="entry name" value="RIESKE"/>
    <property type="match status" value="1"/>
</dbReference>
<feature type="non-terminal residue" evidence="8">
    <location>
        <position position="1"/>
    </location>
</feature>
<dbReference type="GO" id="GO:0051537">
    <property type="term" value="F:2 iron, 2 sulfur cluster binding"/>
    <property type="evidence" value="ECO:0007669"/>
    <property type="project" value="UniProtKB-KW"/>
</dbReference>